<reference evidence="2 3" key="1">
    <citation type="journal article" date="2021" name="Elife">
        <title>Chloroplast acquisition without the gene transfer in kleptoplastic sea slugs, Plakobranchus ocellatus.</title>
        <authorList>
            <person name="Maeda T."/>
            <person name="Takahashi S."/>
            <person name="Yoshida T."/>
            <person name="Shimamura S."/>
            <person name="Takaki Y."/>
            <person name="Nagai Y."/>
            <person name="Toyoda A."/>
            <person name="Suzuki Y."/>
            <person name="Arimoto A."/>
            <person name="Ishii H."/>
            <person name="Satoh N."/>
            <person name="Nishiyama T."/>
            <person name="Hasebe M."/>
            <person name="Maruyama T."/>
            <person name="Minagawa J."/>
            <person name="Obokata J."/>
            <person name="Shigenobu S."/>
        </authorList>
    </citation>
    <scope>NUCLEOTIDE SEQUENCE [LARGE SCALE GENOMIC DNA]</scope>
</reference>
<comment type="caution">
    <text evidence="2">The sequence shown here is derived from an EMBL/GenBank/DDBJ whole genome shotgun (WGS) entry which is preliminary data.</text>
</comment>
<dbReference type="PANTHER" id="PTHR10773">
    <property type="entry name" value="DNA-DIRECTED RNA POLYMERASES I, II, AND III SUBUNIT RPABC2"/>
    <property type="match status" value="1"/>
</dbReference>
<dbReference type="AlphaFoldDB" id="A0AAV3YTD5"/>
<keyword evidence="3" id="KW-1185">Reference proteome</keyword>
<protein>
    <submittedName>
        <fullName evidence="2">H-2 class ii histocompatibility antigen, e-q beta chain</fullName>
    </submittedName>
</protein>
<feature type="region of interest" description="Disordered" evidence="1">
    <location>
        <begin position="126"/>
        <end position="169"/>
    </location>
</feature>
<dbReference type="PANTHER" id="PTHR10773:SF19">
    <property type="match status" value="1"/>
</dbReference>
<proteinExistence type="predicted"/>
<gene>
    <name evidence="2" type="ORF">PoB_001215100</name>
</gene>
<accession>A0AAV3YTD5</accession>
<sequence>MTYGSLGREGHSAREALCGCALWLANVDILMTIMFRNFVRLKPKIGDEDRDVEFDKISLTEMKRRKRVTRFDPPMILERSGPQDGKSSPSQETVTHQEINRETPLPSTSADTTAIEVTLEAAEIITQPQKGPSFISEANTNKRGQRKDEYGILQDGQTGKHGNRKKWSGTDIDSIKRHIESFRQMDIHYCRKESVKGYLDQSLSINEMYRQYQKKCNEEEVASREKYHVFTEQYNL</sequence>
<name>A0AAV3YTD5_9GAST</name>
<feature type="region of interest" description="Disordered" evidence="1">
    <location>
        <begin position="70"/>
        <end position="110"/>
    </location>
</feature>
<dbReference type="Proteomes" id="UP000735302">
    <property type="component" value="Unassembled WGS sequence"/>
</dbReference>
<evidence type="ECO:0000313" key="2">
    <source>
        <dbReference type="EMBL" id="GFN85645.1"/>
    </source>
</evidence>
<feature type="compositionally biased region" description="Polar residues" evidence="1">
    <location>
        <begin position="85"/>
        <end position="97"/>
    </location>
</feature>
<evidence type="ECO:0000313" key="3">
    <source>
        <dbReference type="Proteomes" id="UP000735302"/>
    </source>
</evidence>
<evidence type="ECO:0000256" key="1">
    <source>
        <dbReference type="SAM" id="MobiDB-lite"/>
    </source>
</evidence>
<dbReference type="EMBL" id="BLXT01001440">
    <property type="protein sequence ID" value="GFN85645.1"/>
    <property type="molecule type" value="Genomic_DNA"/>
</dbReference>
<organism evidence="2 3">
    <name type="scientific">Plakobranchus ocellatus</name>
    <dbReference type="NCBI Taxonomy" id="259542"/>
    <lineage>
        <taxon>Eukaryota</taxon>
        <taxon>Metazoa</taxon>
        <taxon>Spiralia</taxon>
        <taxon>Lophotrochozoa</taxon>
        <taxon>Mollusca</taxon>
        <taxon>Gastropoda</taxon>
        <taxon>Heterobranchia</taxon>
        <taxon>Euthyneura</taxon>
        <taxon>Panpulmonata</taxon>
        <taxon>Sacoglossa</taxon>
        <taxon>Placobranchoidea</taxon>
        <taxon>Plakobranchidae</taxon>
        <taxon>Plakobranchus</taxon>
    </lineage>
</organism>
<feature type="compositionally biased region" description="Polar residues" evidence="1">
    <location>
        <begin position="126"/>
        <end position="142"/>
    </location>
</feature>